<keyword evidence="2" id="KW-1185">Reference proteome</keyword>
<dbReference type="EMBL" id="JACHJB010000003">
    <property type="protein sequence ID" value="MBB6350577.1"/>
    <property type="molecule type" value="Genomic_DNA"/>
</dbReference>
<dbReference type="RefSeq" id="WP_185088339.1">
    <property type="nucleotide sequence ID" value="NZ_JACHJB010000003.1"/>
</dbReference>
<gene>
    <name evidence="1" type="ORF">FHU36_007149</name>
</gene>
<dbReference type="AlphaFoldDB" id="A0A7X0C8P4"/>
<proteinExistence type="predicted"/>
<reference evidence="1 2" key="1">
    <citation type="submission" date="2020-08" db="EMBL/GenBank/DDBJ databases">
        <title>Sequencing the genomes of 1000 actinobacteria strains.</title>
        <authorList>
            <person name="Klenk H.-P."/>
        </authorList>
    </citation>
    <scope>NUCLEOTIDE SEQUENCE [LARGE SCALE GENOMIC DNA]</scope>
    <source>
        <strain evidence="1 2">DSM 45913</strain>
    </source>
</reference>
<organism evidence="1 2">
    <name type="scientific">Nonomuraea muscovyensis</name>
    <dbReference type="NCBI Taxonomy" id="1124761"/>
    <lineage>
        <taxon>Bacteria</taxon>
        <taxon>Bacillati</taxon>
        <taxon>Actinomycetota</taxon>
        <taxon>Actinomycetes</taxon>
        <taxon>Streptosporangiales</taxon>
        <taxon>Streptosporangiaceae</taxon>
        <taxon>Nonomuraea</taxon>
    </lineage>
</organism>
<comment type="caution">
    <text evidence="1">The sequence shown here is derived from an EMBL/GenBank/DDBJ whole genome shotgun (WGS) entry which is preliminary data.</text>
</comment>
<accession>A0A7X0C8P4</accession>
<protein>
    <submittedName>
        <fullName evidence="1">Uncharacterized protein</fullName>
    </submittedName>
</protein>
<dbReference type="Proteomes" id="UP000583800">
    <property type="component" value="Unassembled WGS sequence"/>
</dbReference>
<evidence type="ECO:0000313" key="2">
    <source>
        <dbReference type="Proteomes" id="UP000583800"/>
    </source>
</evidence>
<sequence>MDLNYYDALIAVADDCPTRSAVVPAPRGGKKTVATVQYELLADNPGILTQEDVLFETWLRRQEQPEPSEADRARLRAEFFARPQACLRASPLPKKYGWGLLFDEAGRVSLCPAGSAEYERLVTGDEPGVKILKAMRSRRT</sequence>
<evidence type="ECO:0000313" key="1">
    <source>
        <dbReference type="EMBL" id="MBB6350577.1"/>
    </source>
</evidence>
<name>A0A7X0C8P4_9ACTN</name>
<dbReference type="Pfam" id="PF19654">
    <property type="entry name" value="DUF6157"/>
    <property type="match status" value="1"/>
</dbReference>
<dbReference type="InterPro" id="IPR046155">
    <property type="entry name" value="DUF6157"/>
</dbReference>